<evidence type="ECO:0000313" key="1">
    <source>
        <dbReference type="EMBL" id="PMB48637.1"/>
    </source>
</evidence>
<dbReference type="Proteomes" id="UP000234966">
    <property type="component" value="Unassembled WGS sequence"/>
</dbReference>
<dbReference type="AlphaFoldDB" id="A0A2N6MPE7"/>
<reference evidence="1 2" key="1">
    <citation type="submission" date="2017-07" db="EMBL/GenBank/DDBJ databases">
        <title>Genomes of Fischerella (Mastigocladus) sp. strains.</title>
        <authorList>
            <person name="Miller S.R."/>
        </authorList>
    </citation>
    <scope>NUCLEOTIDE SEQUENCE [LARGE SCALE GENOMIC DNA]</scope>
    <source>
        <strain evidence="1 2">CCMEE 5330</strain>
    </source>
</reference>
<proteinExistence type="predicted"/>
<organism evidence="1 2">
    <name type="scientific">Fischerella thermalis CCMEE 5330</name>
    <dbReference type="NCBI Taxonomy" id="2019670"/>
    <lineage>
        <taxon>Bacteria</taxon>
        <taxon>Bacillati</taxon>
        <taxon>Cyanobacteriota</taxon>
        <taxon>Cyanophyceae</taxon>
        <taxon>Nostocales</taxon>
        <taxon>Hapalosiphonaceae</taxon>
        <taxon>Fischerella</taxon>
    </lineage>
</organism>
<comment type="caution">
    <text evidence="1">The sequence shown here is derived from an EMBL/GenBank/DDBJ whole genome shotgun (WGS) entry which is preliminary data.</text>
</comment>
<feature type="non-terminal residue" evidence="1">
    <location>
        <position position="1"/>
    </location>
</feature>
<protein>
    <submittedName>
        <fullName evidence="1">ABC transporter</fullName>
    </submittedName>
</protein>
<gene>
    <name evidence="1" type="ORF">CEN41_00715</name>
</gene>
<name>A0A2N6MPE7_9CYAN</name>
<accession>A0A2N6MPE7</accession>
<sequence>KPHESLSFSFQIVSSLQQPIAIFWFFSDAPFRHEPGTHIFRCEIPKLRLYMGSYTLTTWFSERRSETLLENLQEICQFEVSMHEFERPDYPWEANECTYLEDAVWKTGEKY</sequence>
<dbReference type="EMBL" id="NMQI01000020">
    <property type="protein sequence ID" value="PMB48637.1"/>
    <property type="molecule type" value="Genomic_DNA"/>
</dbReference>
<evidence type="ECO:0000313" key="2">
    <source>
        <dbReference type="Proteomes" id="UP000234966"/>
    </source>
</evidence>